<dbReference type="EMBL" id="OV696692">
    <property type="protein sequence ID" value="CAH1270694.1"/>
    <property type="molecule type" value="Genomic_DNA"/>
</dbReference>
<feature type="disulfide bond" evidence="12">
    <location>
        <begin position="1537"/>
        <end position="1564"/>
    </location>
</feature>
<keyword evidence="2" id="KW-0964">Secreted</keyword>
<feature type="domain" description="EGF-like" evidence="14">
    <location>
        <begin position="935"/>
        <end position="969"/>
    </location>
</feature>
<evidence type="ECO:0000256" key="1">
    <source>
        <dbReference type="ARBA" id="ARBA00004613"/>
    </source>
</evidence>
<gene>
    <name evidence="17" type="primary">ZAN</name>
    <name evidence="17" type="ORF">BLAG_LOCUS22901</name>
</gene>
<dbReference type="InterPro" id="IPR036084">
    <property type="entry name" value="Ser_inhib-like_sf"/>
</dbReference>
<feature type="domain" description="Sushi" evidence="15">
    <location>
        <begin position="1508"/>
        <end position="1566"/>
    </location>
</feature>
<dbReference type="SMART" id="SM00216">
    <property type="entry name" value="VWD"/>
    <property type="match status" value="2"/>
</dbReference>
<dbReference type="InterPro" id="IPR000152">
    <property type="entry name" value="EGF-type_Asp/Asn_hydroxyl_site"/>
</dbReference>
<keyword evidence="7" id="KW-0106">Calcium</keyword>
<dbReference type="PROSITE" id="PS50923">
    <property type="entry name" value="SUSHI"/>
    <property type="match status" value="10"/>
</dbReference>
<protein>
    <submittedName>
        <fullName evidence="17">ZAN protein</fullName>
    </submittedName>
</protein>
<evidence type="ECO:0000256" key="7">
    <source>
        <dbReference type="ARBA" id="ARBA00022837"/>
    </source>
</evidence>
<feature type="disulfide bond" evidence="12">
    <location>
        <begin position="1419"/>
        <end position="1446"/>
    </location>
</feature>
<dbReference type="Proteomes" id="UP000838412">
    <property type="component" value="Chromosome 7"/>
</dbReference>
<dbReference type="InterPro" id="IPR050780">
    <property type="entry name" value="Mucin_vWF_Thrombospondin_sf"/>
</dbReference>
<dbReference type="InterPro" id="IPR000436">
    <property type="entry name" value="Sushi_SCR_CCP_dom"/>
</dbReference>
<feature type="domain" description="Sushi" evidence="15">
    <location>
        <begin position="1390"/>
        <end position="1448"/>
    </location>
</feature>
<feature type="domain" description="Sushi" evidence="15">
    <location>
        <begin position="1329"/>
        <end position="1387"/>
    </location>
</feature>
<evidence type="ECO:0000256" key="3">
    <source>
        <dbReference type="ARBA" id="ARBA00022536"/>
    </source>
</evidence>
<evidence type="ECO:0000259" key="15">
    <source>
        <dbReference type="PROSITE" id="PS50923"/>
    </source>
</evidence>
<dbReference type="GO" id="GO:0031012">
    <property type="term" value="C:extracellular matrix"/>
    <property type="evidence" value="ECO:0007669"/>
    <property type="project" value="TreeGrafter"/>
</dbReference>
<dbReference type="PANTHER" id="PTHR11339">
    <property type="entry name" value="EXTRACELLULAR MATRIX GLYCOPROTEIN RELATED"/>
    <property type="match status" value="1"/>
</dbReference>
<evidence type="ECO:0000256" key="2">
    <source>
        <dbReference type="ARBA" id="ARBA00022525"/>
    </source>
</evidence>
<feature type="domain" description="Sushi" evidence="15">
    <location>
        <begin position="1270"/>
        <end position="1328"/>
    </location>
</feature>
<dbReference type="SUPFAM" id="SSF57535">
    <property type="entry name" value="Complement control module/SCR domain"/>
    <property type="match status" value="10"/>
</dbReference>
<proteinExistence type="predicted"/>
<sequence>MASSERCSGFIVKTRLSSSSESGHLTGHVHRQLIAIDKTSSHPEKALVAILERSLRPFDPTLGALTALTALSRRSLRALSALSRRSLGALFLIAILGALTAKVLSMFKTIAEVTARMALSPRSLRAPTALSPRSRRSHGDLAKMSYRGTRGRDTDSMGPDPRAVLVLLLWACLLAGTQASHRAGCRGMGDPHYTTFDGLYYMYQGTGNYTFAKDCNSTDFTVTTTNLGWDGHPFSPVSYARSVYVEAHGVVVGIHQGKIVKVDGEEYSLPFSLAGGRIAVRLSGLFVRVTMKAFDVDVNYDGDHDVKVNVSSDYSGWMCGLCGNYNRNQTDDFMLPNGTIVEDVDIFGDSWFINVTDVTRPTPDPPGPTPDPPGPPPPLCDDAVREAAEATCELLRNATGPFAVCHDTVDPEIFFQNCAFDMCFTGLSTSALCQNLETYADECRDAAVYCPMDSTYSICTSFCPATCPDPNAPKECTESCLEGCECDPGFLLSGRQCVREEECGCMNDYGRYFMLWERWWENGYDCVCEEENVITCIAVTGPPQIDEPCDEFGPGYKWVLRAGVWGYLTVCYAWGDPHYHLFDGSEHHFQGPCRYTLAKDYGTSCDFIVEAQNQPITSAPHLSFVSNVYVEAYGLTIGMHQGKLVTVDGVLYSPPFSKALDKIQVSLGGLSVQVWLVNYGVIVAYDGVTHVSVAVPNAYHGQMCGLCGNFNGNPLDDFMKPDGTIVADVNIFGNSWLTDEETCPEDPRTTQSSDCSDDVRAYAETACEVLRDDPGPFAVCHDTVDPDPFFSTCVFDICGRNGDVRGLCQNLEAYARASLDCPANSTYSNCTSPCPATCLNPIAPEQCNRSCEEGCECDEGFLLSGQECVMKEQCGCTDDEGRYFMLGERWGGDGETCVCEAGNVTTCEPCIEDEGYKLVLTNGVWECLCVEDRCDECISDPCQNGATCIDEVNGYTCICAPGYEGVHCETDVQCPRLSAPTNGERAPSTGATSYQDVVTFTCDSGYQLNGASSVTCQADGSWTDPEPTCTPIPCPDVTAPANGALSPPGPHAYPDTVSFTCDTGYVLNGASSVTCQADGTWTDTEPTCRRTSVQCRTLSRPANGALTPVGPYYSPVTVSFTCDTGYVRIGTATTTCQADGSWTDPEPTCTARPCPTLTAPANGALSPPGPHAYPDTVSFTCDTGYQLDGASSVTCQADGSWTDPEPTCTPIPCPDVTAPANGALSPPGPHAYPDTVSFTCDTGYQLDGASSVTCQADGSWTDPEPTCTPIPCPDVTAPANGALSPPVPYAYPDTVSFTCDTGYVLNGASSVTCQADGSWTDPEPTCTPIPCPDVTAPANGALSPPGPHAYPDTVSFTCDTGYVLNGASSVTCQADGSWTDPEPTCTANVIPCPRLTAPANGELSPPGPHAYPDTVSFTCDTGYQLDGASSVTCQADGSWTDPEPTCTPIPCPDVTAPANGALSPPGPHAYPDTVSFTCDTGYQLDGASSVTCQADGSWTDPEPTCTPIPCPDVTAPANGALSPPGPHAYPDTVSFTCDTGYQLDGASSVTCQADGSWTDPEPTCTHIDECATMRCQNNRECVNTPGSYECRCRKNRKEFRGRCLDVLEYNIVTRLLQYQVYRDQLDNRPKRFARLVKAIRNNVTRLHREGKLTINEFRNTDIRDFIP</sequence>
<evidence type="ECO:0000313" key="17">
    <source>
        <dbReference type="EMBL" id="CAH1270694.1"/>
    </source>
</evidence>
<evidence type="ECO:0000256" key="11">
    <source>
        <dbReference type="PROSITE-ProRule" id="PRU00076"/>
    </source>
</evidence>
<keyword evidence="5" id="KW-0732">Signal</keyword>
<dbReference type="PROSITE" id="PS51233">
    <property type="entry name" value="VWFD"/>
    <property type="match status" value="2"/>
</dbReference>
<evidence type="ECO:0000256" key="5">
    <source>
        <dbReference type="ARBA" id="ARBA00022729"/>
    </source>
</evidence>
<feature type="disulfide bond" evidence="12">
    <location>
        <begin position="1181"/>
        <end position="1208"/>
    </location>
</feature>
<evidence type="ECO:0000256" key="13">
    <source>
        <dbReference type="SAM" id="MobiDB-lite"/>
    </source>
</evidence>
<dbReference type="Gene3D" id="2.10.25.10">
    <property type="entry name" value="Laminin"/>
    <property type="match status" value="4"/>
</dbReference>
<organism evidence="17 18">
    <name type="scientific">Branchiostoma lanceolatum</name>
    <name type="common">Common lancelet</name>
    <name type="synonym">Amphioxus lanceolatum</name>
    <dbReference type="NCBI Taxonomy" id="7740"/>
    <lineage>
        <taxon>Eukaryota</taxon>
        <taxon>Metazoa</taxon>
        <taxon>Chordata</taxon>
        <taxon>Cephalochordata</taxon>
        <taxon>Leptocardii</taxon>
        <taxon>Amphioxiformes</taxon>
        <taxon>Branchiostomatidae</taxon>
        <taxon>Branchiostoma</taxon>
    </lineage>
</organism>
<evidence type="ECO:0000256" key="10">
    <source>
        <dbReference type="ARBA" id="ARBA00023180"/>
    </source>
</evidence>
<feature type="compositionally biased region" description="Pro residues" evidence="13">
    <location>
        <begin position="362"/>
        <end position="378"/>
    </location>
</feature>
<dbReference type="SUPFAM" id="SSF57196">
    <property type="entry name" value="EGF/Laminin"/>
    <property type="match status" value="2"/>
</dbReference>
<evidence type="ECO:0000313" key="18">
    <source>
        <dbReference type="Proteomes" id="UP000838412"/>
    </source>
</evidence>
<feature type="domain" description="VWFD" evidence="16">
    <location>
        <begin position="183"/>
        <end position="359"/>
    </location>
</feature>
<dbReference type="PRINTS" id="PR00010">
    <property type="entry name" value="EGFBLOOD"/>
</dbReference>
<dbReference type="GO" id="GO:0007155">
    <property type="term" value="P:cell adhesion"/>
    <property type="evidence" value="ECO:0007669"/>
    <property type="project" value="UniProtKB-KW"/>
</dbReference>
<dbReference type="SMART" id="SM00179">
    <property type="entry name" value="EGF_CA"/>
    <property type="match status" value="2"/>
</dbReference>
<evidence type="ECO:0000259" key="16">
    <source>
        <dbReference type="PROSITE" id="PS51233"/>
    </source>
</evidence>
<keyword evidence="18" id="KW-1185">Reference proteome</keyword>
<dbReference type="SMART" id="SM00181">
    <property type="entry name" value="EGF"/>
    <property type="match status" value="4"/>
</dbReference>
<dbReference type="SUPFAM" id="SSF57567">
    <property type="entry name" value="Serine protease inhibitors"/>
    <property type="match status" value="2"/>
</dbReference>
<keyword evidence="4 12" id="KW-0768">Sushi</keyword>
<dbReference type="CDD" id="cd19941">
    <property type="entry name" value="TIL"/>
    <property type="match status" value="2"/>
</dbReference>
<comment type="subcellular location">
    <subcellularLocation>
        <location evidence="1">Secreted</location>
    </subcellularLocation>
</comment>
<dbReference type="FunFam" id="2.10.25.10:FF:000055">
    <property type="entry name" value="alpha-tectorin isoform X1"/>
    <property type="match status" value="2"/>
</dbReference>
<keyword evidence="9 11" id="KW-1015">Disulfide bond</keyword>
<evidence type="ECO:0000256" key="6">
    <source>
        <dbReference type="ARBA" id="ARBA00022737"/>
    </source>
</evidence>
<name>A0A8K0AA92_BRALA</name>
<dbReference type="GO" id="GO:0005509">
    <property type="term" value="F:calcium ion binding"/>
    <property type="evidence" value="ECO:0007669"/>
    <property type="project" value="InterPro"/>
</dbReference>
<dbReference type="CDD" id="cd00054">
    <property type="entry name" value="EGF_CA"/>
    <property type="match status" value="2"/>
</dbReference>
<dbReference type="CDD" id="cd00033">
    <property type="entry name" value="CCP"/>
    <property type="match status" value="10"/>
</dbReference>
<dbReference type="InterPro" id="IPR035976">
    <property type="entry name" value="Sushi/SCR/CCP_sf"/>
</dbReference>
<feature type="disulfide bond" evidence="11">
    <location>
        <begin position="959"/>
        <end position="968"/>
    </location>
</feature>
<feature type="domain" description="Sushi" evidence="15">
    <location>
        <begin position="1449"/>
        <end position="1507"/>
    </location>
</feature>
<dbReference type="PROSITE" id="PS00022">
    <property type="entry name" value="EGF_1"/>
    <property type="match status" value="1"/>
</dbReference>
<feature type="domain" description="EGF-like" evidence="14">
    <location>
        <begin position="1566"/>
        <end position="1604"/>
    </location>
</feature>
<dbReference type="Pfam" id="PF08742">
    <property type="entry name" value="C8"/>
    <property type="match status" value="2"/>
</dbReference>
<feature type="disulfide bond" evidence="12">
    <location>
        <begin position="1240"/>
        <end position="1267"/>
    </location>
</feature>
<accession>A0A8K0AA92</accession>
<evidence type="ECO:0000256" key="12">
    <source>
        <dbReference type="PROSITE-ProRule" id="PRU00302"/>
    </source>
</evidence>
<dbReference type="Pfam" id="PF00094">
    <property type="entry name" value="VWD"/>
    <property type="match status" value="2"/>
</dbReference>
<keyword evidence="8" id="KW-0130">Cell adhesion</keyword>
<dbReference type="Pfam" id="PF12661">
    <property type="entry name" value="hEGF"/>
    <property type="match status" value="1"/>
</dbReference>
<feature type="region of interest" description="Disordered" evidence="13">
    <location>
        <begin position="126"/>
        <end position="157"/>
    </location>
</feature>
<dbReference type="FunFam" id="2.10.25.10:FF:000123">
    <property type="entry name" value="Crumbs homolog 1 (Drosophila)"/>
    <property type="match status" value="1"/>
</dbReference>
<evidence type="ECO:0000256" key="8">
    <source>
        <dbReference type="ARBA" id="ARBA00022889"/>
    </source>
</evidence>
<dbReference type="PROSITE" id="PS01186">
    <property type="entry name" value="EGF_2"/>
    <property type="match status" value="1"/>
</dbReference>
<feature type="domain" description="Sushi" evidence="15">
    <location>
        <begin position="1032"/>
        <end position="1090"/>
    </location>
</feature>
<keyword evidence="3 11" id="KW-0245">EGF-like domain</keyword>
<evidence type="ECO:0000256" key="9">
    <source>
        <dbReference type="ARBA" id="ARBA00023157"/>
    </source>
</evidence>
<feature type="disulfide bond" evidence="12">
    <location>
        <begin position="1002"/>
        <end position="1029"/>
    </location>
</feature>
<dbReference type="PROSITE" id="PS50026">
    <property type="entry name" value="EGF_3"/>
    <property type="match status" value="2"/>
</dbReference>
<dbReference type="OrthoDB" id="406096at2759"/>
<evidence type="ECO:0000259" key="14">
    <source>
        <dbReference type="PROSITE" id="PS50026"/>
    </source>
</evidence>
<dbReference type="PROSITE" id="PS00010">
    <property type="entry name" value="ASX_HYDROXYL"/>
    <property type="match status" value="2"/>
</dbReference>
<feature type="domain" description="Sushi" evidence="15">
    <location>
        <begin position="1152"/>
        <end position="1210"/>
    </location>
</feature>
<feature type="region of interest" description="Disordered" evidence="13">
    <location>
        <begin position="358"/>
        <end position="378"/>
    </location>
</feature>
<dbReference type="SMART" id="SM00032">
    <property type="entry name" value="CCP"/>
    <property type="match status" value="10"/>
</dbReference>
<feature type="domain" description="VWFD" evidence="16">
    <location>
        <begin position="569"/>
        <end position="744"/>
    </location>
</feature>
<evidence type="ECO:0000256" key="4">
    <source>
        <dbReference type="ARBA" id="ARBA00022659"/>
    </source>
</evidence>
<keyword evidence="6" id="KW-0677">Repeat</keyword>
<feature type="domain" description="Sushi" evidence="15">
    <location>
        <begin position="972"/>
        <end position="1031"/>
    </location>
</feature>
<keyword evidence="10" id="KW-0325">Glycoprotein</keyword>
<dbReference type="Pfam" id="PF00084">
    <property type="entry name" value="Sushi"/>
    <property type="match status" value="10"/>
</dbReference>
<dbReference type="InterPro" id="IPR002919">
    <property type="entry name" value="TIL_dom"/>
</dbReference>
<feature type="domain" description="Sushi" evidence="15">
    <location>
        <begin position="1211"/>
        <end position="1269"/>
    </location>
</feature>
<feature type="domain" description="Sushi" evidence="15">
    <location>
        <begin position="1093"/>
        <end position="1151"/>
    </location>
</feature>
<feature type="disulfide bond" evidence="12">
    <location>
        <begin position="1478"/>
        <end position="1505"/>
    </location>
</feature>
<dbReference type="InterPro" id="IPR014853">
    <property type="entry name" value="VWF/SSPO/ZAN-like_Cys-rich_dom"/>
</dbReference>
<dbReference type="SMART" id="SM00832">
    <property type="entry name" value="C8"/>
    <property type="match status" value="2"/>
</dbReference>
<dbReference type="InterPro" id="IPR001846">
    <property type="entry name" value="VWF_type-D"/>
</dbReference>
<feature type="disulfide bond" evidence="12">
    <location>
        <begin position="1122"/>
        <end position="1149"/>
    </location>
</feature>
<dbReference type="InterPro" id="IPR001881">
    <property type="entry name" value="EGF-like_Ca-bd_dom"/>
</dbReference>
<dbReference type="FunFam" id="2.10.70.10:FF:000064">
    <property type="entry name" value="Fibulin 7"/>
    <property type="match status" value="2"/>
</dbReference>
<dbReference type="InterPro" id="IPR013032">
    <property type="entry name" value="EGF-like_CS"/>
</dbReference>
<dbReference type="GO" id="GO:0005615">
    <property type="term" value="C:extracellular space"/>
    <property type="evidence" value="ECO:0007669"/>
    <property type="project" value="TreeGrafter"/>
</dbReference>
<dbReference type="InterPro" id="IPR000742">
    <property type="entry name" value="EGF"/>
</dbReference>
<feature type="disulfide bond" evidence="12">
    <location>
        <begin position="1061"/>
        <end position="1088"/>
    </location>
</feature>
<comment type="caution">
    <text evidence="11">Lacks conserved residue(s) required for the propagation of feature annotation.</text>
</comment>
<dbReference type="Pfam" id="PF01826">
    <property type="entry name" value="TIL"/>
    <property type="match status" value="2"/>
</dbReference>
<dbReference type="PANTHER" id="PTHR11339:SF373">
    <property type="entry name" value="VWFD DOMAIN-CONTAINING PROTEIN"/>
    <property type="match status" value="1"/>
</dbReference>
<feature type="disulfide bond" evidence="12">
    <location>
        <begin position="1299"/>
        <end position="1326"/>
    </location>
</feature>
<reference evidence="17" key="1">
    <citation type="submission" date="2022-01" db="EMBL/GenBank/DDBJ databases">
        <authorList>
            <person name="Braso-Vives M."/>
        </authorList>
    </citation>
    <scope>NUCLEOTIDE SEQUENCE</scope>
</reference>
<dbReference type="Gene3D" id="2.10.70.10">
    <property type="entry name" value="Complement Module, domain 1"/>
    <property type="match status" value="10"/>
</dbReference>
<feature type="disulfide bond" evidence="12">
    <location>
        <begin position="1358"/>
        <end position="1385"/>
    </location>
</feature>